<evidence type="ECO:0000313" key="3">
    <source>
        <dbReference type="Proteomes" id="UP000215027"/>
    </source>
</evidence>
<keyword evidence="3" id="KW-1185">Reference proteome</keyword>
<organism evidence="2 3">
    <name type="scientific">Candidatus Promineifilum breve</name>
    <dbReference type="NCBI Taxonomy" id="1806508"/>
    <lineage>
        <taxon>Bacteria</taxon>
        <taxon>Bacillati</taxon>
        <taxon>Chloroflexota</taxon>
        <taxon>Ardenticatenia</taxon>
        <taxon>Candidatus Promineifilales</taxon>
        <taxon>Candidatus Promineifilaceae</taxon>
        <taxon>Candidatus Promineifilum</taxon>
    </lineage>
</organism>
<evidence type="ECO:0000259" key="1">
    <source>
        <dbReference type="Pfam" id="PF13649"/>
    </source>
</evidence>
<gene>
    <name evidence="2" type="ORF">CFX0092_A3235</name>
</gene>
<reference evidence="2" key="1">
    <citation type="submission" date="2016-01" db="EMBL/GenBank/DDBJ databases">
        <authorList>
            <person name="Mcilroy J.S."/>
            <person name="Karst M S."/>
            <person name="Albertsen M."/>
        </authorList>
    </citation>
    <scope>NUCLEOTIDE SEQUENCE</scope>
    <source>
        <strain evidence="2">Cfx-K</strain>
    </source>
</reference>
<name>A0A170PIX9_9CHLR</name>
<dbReference type="CDD" id="cd02440">
    <property type="entry name" value="AdoMet_MTases"/>
    <property type="match status" value="1"/>
</dbReference>
<dbReference type="OrthoDB" id="1493577at2"/>
<dbReference type="RefSeq" id="WP_095044361.1">
    <property type="nucleotide sequence ID" value="NZ_LN890655.1"/>
</dbReference>
<dbReference type="InterPro" id="IPR029063">
    <property type="entry name" value="SAM-dependent_MTases_sf"/>
</dbReference>
<dbReference type="Proteomes" id="UP000215027">
    <property type="component" value="Chromosome I"/>
</dbReference>
<proteinExistence type="predicted"/>
<dbReference type="EMBL" id="LN890655">
    <property type="protein sequence ID" value="CUS05113.2"/>
    <property type="molecule type" value="Genomic_DNA"/>
</dbReference>
<dbReference type="SUPFAM" id="SSF53335">
    <property type="entry name" value="S-adenosyl-L-methionine-dependent methyltransferases"/>
    <property type="match status" value="1"/>
</dbReference>
<dbReference type="Gene3D" id="3.40.50.150">
    <property type="entry name" value="Vaccinia Virus protein VP39"/>
    <property type="match status" value="1"/>
</dbReference>
<dbReference type="AlphaFoldDB" id="A0A170PIX9"/>
<evidence type="ECO:0000313" key="2">
    <source>
        <dbReference type="EMBL" id="CUS05113.2"/>
    </source>
</evidence>
<dbReference type="InterPro" id="IPR041698">
    <property type="entry name" value="Methyltransf_25"/>
</dbReference>
<sequence>MSYTFSRYLAAKRPIDDRSLNHHVWQTVRAALPAGPLAVLEVGAGIGTMIDRLHERGLLAEGSRYTAVDADPALLAEARTRLAARELPVTLELVAADVHAFARRERGRRTWDLLVAHAFLDLVDAPALLPELFALLRPGGLFWFTINFDGLTALEPPVDPGFDDLVIDLYHRTMDERRLDGRPTGGSRAGRALLRQIPAAGGHILAAGASDWVVMPQAGHYSDDEAYFLHHMLHFFESSLTGRPELDPERFAAWLARRRAQIDAGELALIVHQIDVGGVVEN</sequence>
<dbReference type="KEGG" id="pbf:CFX0092_A3235"/>
<protein>
    <recommendedName>
        <fullName evidence="1">Methyltransferase domain-containing protein</fullName>
    </recommendedName>
</protein>
<accession>A0A170PIX9</accession>
<feature type="domain" description="Methyltransferase" evidence="1">
    <location>
        <begin position="39"/>
        <end position="140"/>
    </location>
</feature>
<dbReference type="Pfam" id="PF13649">
    <property type="entry name" value="Methyltransf_25"/>
    <property type="match status" value="1"/>
</dbReference>